<protein>
    <submittedName>
        <fullName evidence="5">Helix-turn-helix domain-containing protein</fullName>
    </submittedName>
</protein>
<dbReference type="InterPro" id="IPR018060">
    <property type="entry name" value="HTH_AraC"/>
</dbReference>
<evidence type="ECO:0000313" key="5">
    <source>
        <dbReference type="EMBL" id="MBB1154306.1"/>
    </source>
</evidence>
<sequence>MLRAEKTSIGEIRDAVRRGAAIASLRRGDESIEELARRLGFSEASAFRRAFRRWTGQSPGHYR</sequence>
<dbReference type="SMART" id="SM00342">
    <property type="entry name" value="HTH_ARAC"/>
    <property type="match status" value="1"/>
</dbReference>
<reference evidence="5 6" key="1">
    <citation type="submission" date="2020-08" db="EMBL/GenBank/DDBJ databases">
        <title>Amycolatopsis sp. nov. DR6-1 isolated from Dendrobium heterocarpum.</title>
        <authorList>
            <person name="Tedsree N."/>
            <person name="Kuncharoen N."/>
            <person name="Likhitwitayawuid K."/>
            <person name="Tanasupawat S."/>
        </authorList>
    </citation>
    <scope>NUCLEOTIDE SEQUENCE [LARGE SCALE GENOMIC DNA]</scope>
    <source>
        <strain evidence="5 6">DR6-1</strain>
    </source>
</reference>
<organism evidence="5 6">
    <name type="scientific">Amycolatopsis dendrobii</name>
    <dbReference type="NCBI Taxonomy" id="2760662"/>
    <lineage>
        <taxon>Bacteria</taxon>
        <taxon>Bacillati</taxon>
        <taxon>Actinomycetota</taxon>
        <taxon>Actinomycetes</taxon>
        <taxon>Pseudonocardiales</taxon>
        <taxon>Pseudonocardiaceae</taxon>
        <taxon>Amycolatopsis</taxon>
    </lineage>
</organism>
<keyword evidence="6" id="KW-1185">Reference proteome</keyword>
<evidence type="ECO:0000256" key="1">
    <source>
        <dbReference type="ARBA" id="ARBA00023015"/>
    </source>
</evidence>
<keyword evidence="1" id="KW-0805">Transcription regulation</keyword>
<keyword evidence="3" id="KW-0804">Transcription</keyword>
<dbReference type="PANTHER" id="PTHR47894">
    <property type="entry name" value="HTH-TYPE TRANSCRIPTIONAL REGULATOR GADX"/>
    <property type="match status" value="1"/>
</dbReference>
<dbReference type="AlphaFoldDB" id="A0A7W3VWE9"/>
<name>A0A7W3VWE9_9PSEU</name>
<evidence type="ECO:0000313" key="6">
    <source>
        <dbReference type="Proteomes" id="UP000526734"/>
    </source>
</evidence>
<dbReference type="PROSITE" id="PS01124">
    <property type="entry name" value="HTH_ARAC_FAMILY_2"/>
    <property type="match status" value="1"/>
</dbReference>
<comment type="caution">
    <text evidence="5">The sequence shown here is derived from an EMBL/GenBank/DDBJ whole genome shotgun (WGS) entry which is preliminary data.</text>
</comment>
<dbReference type="GO" id="GO:0005829">
    <property type="term" value="C:cytosol"/>
    <property type="evidence" value="ECO:0007669"/>
    <property type="project" value="TreeGrafter"/>
</dbReference>
<dbReference type="InterPro" id="IPR009057">
    <property type="entry name" value="Homeodomain-like_sf"/>
</dbReference>
<keyword evidence="2" id="KW-0238">DNA-binding</keyword>
<proteinExistence type="predicted"/>
<accession>A0A7W3VWE9</accession>
<dbReference type="InterPro" id="IPR020449">
    <property type="entry name" value="Tscrpt_reg_AraC-type_HTH"/>
</dbReference>
<gene>
    <name evidence="5" type="ORF">H4281_14275</name>
</gene>
<dbReference type="PANTHER" id="PTHR47894:SF1">
    <property type="entry name" value="HTH-TYPE TRANSCRIPTIONAL REGULATOR VQSM"/>
    <property type="match status" value="1"/>
</dbReference>
<dbReference type="SUPFAM" id="SSF46689">
    <property type="entry name" value="Homeodomain-like"/>
    <property type="match status" value="1"/>
</dbReference>
<dbReference type="GO" id="GO:0003700">
    <property type="term" value="F:DNA-binding transcription factor activity"/>
    <property type="evidence" value="ECO:0007669"/>
    <property type="project" value="InterPro"/>
</dbReference>
<dbReference type="PRINTS" id="PR00032">
    <property type="entry name" value="HTHARAC"/>
</dbReference>
<evidence type="ECO:0000256" key="2">
    <source>
        <dbReference type="ARBA" id="ARBA00023125"/>
    </source>
</evidence>
<dbReference type="EMBL" id="JACGZW010000004">
    <property type="protein sequence ID" value="MBB1154306.1"/>
    <property type="molecule type" value="Genomic_DNA"/>
</dbReference>
<feature type="domain" description="HTH araC/xylS-type" evidence="4">
    <location>
        <begin position="1"/>
        <end position="63"/>
    </location>
</feature>
<dbReference type="GO" id="GO:0000976">
    <property type="term" value="F:transcription cis-regulatory region binding"/>
    <property type="evidence" value="ECO:0007669"/>
    <property type="project" value="TreeGrafter"/>
</dbReference>
<dbReference type="Gene3D" id="1.10.10.60">
    <property type="entry name" value="Homeodomain-like"/>
    <property type="match status" value="1"/>
</dbReference>
<dbReference type="Proteomes" id="UP000526734">
    <property type="component" value="Unassembled WGS sequence"/>
</dbReference>
<dbReference type="Pfam" id="PF12833">
    <property type="entry name" value="HTH_18"/>
    <property type="match status" value="1"/>
</dbReference>
<evidence type="ECO:0000259" key="4">
    <source>
        <dbReference type="PROSITE" id="PS01124"/>
    </source>
</evidence>
<evidence type="ECO:0000256" key="3">
    <source>
        <dbReference type="ARBA" id="ARBA00023163"/>
    </source>
</evidence>